<dbReference type="InterPro" id="IPR046509">
    <property type="entry name" value="DUF6687"/>
</dbReference>
<dbReference type="HOGENOM" id="CLU_789428_0_0_10"/>
<evidence type="ECO:0000313" key="1">
    <source>
        <dbReference type="EMBL" id="ADR23273.1"/>
    </source>
</evidence>
<name>E4TKZ6_MARTH</name>
<organism evidence="1 2">
    <name type="scientific">Marivirga tractuosa (strain ATCC 23168 / DSM 4126 / NBRC 15989 / NCIMB 1408 / VKM B-1430 / H-43)</name>
    <name type="common">Microscilla tractuosa</name>
    <name type="synonym">Flexibacter tractuosus</name>
    <dbReference type="NCBI Taxonomy" id="643867"/>
    <lineage>
        <taxon>Bacteria</taxon>
        <taxon>Pseudomonadati</taxon>
        <taxon>Bacteroidota</taxon>
        <taxon>Cytophagia</taxon>
        <taxon>Cytophagales</taxon>
        <taxon>Marivirgaceae</taxon>
        <taxon>Marivirga</taxon>
    </lineage>
</organism>
<proteinExistence type="predicted"/>
<dbReference type="KEGG" id="mtt:Ftrac_3299"/>
<dbReference type="AlphaFoldDB" id="E4TKZ6"/>
<dbReference type="EMBL" id="CP002349">
    <property type="protein sequence ID" value="ADR23273.1"/>
    <property type="molecule type" value="Genomic_DNA"/>
</dbReference>
<dbReference type="eggNOG" id="ENOG502ZAMI">
    <property type="taxonomic scope" value="Bacteria"/>
</dbReference>
<dbReference type="Pfam" id="PF20392">
    <property type="entry name" value="DUF6687"/>
    <property type="match status" value="1"/>
</dbReference>
<reference evidence="1 2" key="1">
    <citation type="journal article" date="2011" name="Stand. Genomic Sci.">
        <title>Complete genome sequence of Marivirga tractuosa type strain (H-43).</title>
        <authorList>
            <person name="Pagani I."/>
            <person name="Chertkov O."/>
            <person name="Lapidus A."/>
            <person name="Lucas S."/>
            <person name="Del Rio T.G."/>
            <person name="Tice H."/>
            <person name="Copeland A."/>
            <person name="Cheng J.F."/>
            <person name="Nolan M."/>
            <person name="Saunders E."/>
            <person name="Pitluck S."/>
            <person name="Held B."/>
            <person name="Goodwin L."/>
            <person name="Liolios K."/>
            <person name="Ovchinikova G."/>
            <person name="Ivanova N."/>
            <person name="Mavromatis K."/>
            <person name="Pati A."/>
            <person name="Chen A."/>
            <person name="Palaniappan K."/>
            <person name="Land M."/>
            <person name="Hauser L."/>
            <person name="Jeffries C.D."/>
            <person name="Detter J.C."/>
            <person name="Han C."/>
            <person name="Tapia R."/>
            <person name="Ngatchou-Djao O.D."/>
            <person name="Rohde M."/>
            <person name="Goker M."/>
            <person name="Spring S."/>
            <person name="Sikorski J."/>
            <person name="Woyke T."/>
            <person name="Bristow J."/>
            <person name="Eisen J.A."/>
            <person name="Markowitz V."/>
            <person name="Hugenholtz P."/>
            <person name="Klenk H.P."/>
            <person name="Kyrpides N.C."/>
        </authorList>
    </citation>
    <scope>NUCLEOTIDE SEQUENCE [LARGE SCALE GENOMIC DNA]</scope>
    <source>
        <strain evidence="2">ATCC 23168 / DSM 4126 / NBRC 15989 / NCIMB 1408 / VKM B-1430 / H-43</strain>
    </source>
</reference>
<keyword evidence="2" id="KW-1185">Reference proteome</keyword>
<sequence>MQNKTFIPFYDIKKCPNEVLVVDAHHPQGFDLSHWRGAPVPKNCEADTSTEIVLKAIQNKLPELDKKYVTNNHYDIDGFLGVWTVFNPNKALAHYDLLTEMAQVGDFREINFDYPDWKKALKLVCWLNDEEAELFYPPFGAPEIAEKEMEACVPKYIHFLEVFSKVVDLPLDKIPETEEFNLVLNHLEKIDKQETIDDLRIRILHAKEPLHYYALYSKSQSSDIVISIYSDNRYELEFKYTTWINTTRKHYPRISMEKLCDQLNKIEESEKKWEAEHFTDTAPILRLKGAKLSKKERYQSPCFRPIYSSSISPDDFQKICTNYFRGHYKMLSKGETLDWKQVRKLNEMVFA</sequence>
<dbReference type="OrthoDB" id="2379877at2"/>
<dbReference type="Proteomes" id="UP000008720">
    <property type="component" value="Chromosome"/>
</dbReference>
<accession>E4TKZ6</accession>
<gene>
    <name evidence="1" type="ordered locus">Ftrac_3299</name>
</gene>
<protein>
    <submittedName>
        <fullName evidence="1">Uncharacterized protein</fullName>
    </submittedName>
</protein>
<evidence type="ECO:0000313" key="2">
    <source>
        <dbReference type="Proteomes" id="UP000008720"/>
    </source>
</evidence>
<dbReference type="RefSeq" id="WP_013455415.1">
    <property type="nucleotide sequence ID" value="NC_014759.1"/>
</dbReference>